<feature type="compositionally biased region" description="Polar residues" evidence="15">
    <location>
        <begin position="988"/>
        <end position="1000"/>
    </location>
</feature>
<evidence type="ECO:0000256" key="11">
    <source>
        <dbReference type="ARBA" id="ARBA00023054"/>
    </source>
</evidence>
<dbReference type="GO" id="GO:0004709">
    <property type="term" value="F:MAP kinase kinase kinase activity"/>
    <property type="evidence" value="ECO:0007669"/>
    <property type="project" value="UniProtKB-EC"/>
</dbReference>
<evidence type="ECO:0000313" key="17">
    <source>
        <dbReference type="EnsemblMetazoa" id="CLYHEMP013414.1"/>
    </source>
</evidence>
<dbReference type="GeneID" id="136822619"/>
<keyword evidence="8" id="KW-0418">Kinase</keyword>
<evidence type="ECO:0000256" key="5">
    <source>
        <dbReference type="ARBA" id="ARBA00022679"/>
    </source>
</evidence>
<evidence type="ECO:0000256" key="9">
    <source>
        <dbReference type="ARBA" id="ARBA00022840"/>
    </source>
</evidence>
<evidence type="ECO:0000256" key="1">
    <source>
        <dbReference type="ARBA" id="ARBA00001946"/>
    </source>
</evidence>
<dbReference type="Pfam" id="PF00069">
    <property type="entry name" value="Pkinase"/>
    <property type="match status" value="1"/>
</dbReference>
<dbReference type="InterPro" id="IPR008271">
    <property type="entry name" value="Ser/Thr_kinase_AS"/>
</dbReference>
<dbReference type="Gene3D" id="1.10.150.50">
    <property type="entry name" value="Transcription Factor, Ets-1"/>
    <property type="match status" value="1"/>
</dbReference>
<evidence type="ECO:0000256" key="13">
    <source>
        <dbReference type="ARBA" id="ARBA00048329"/>
    </source>
</evidence>
<protein>
    <recommendedName>
        <fullName evidence="3">mitogen-activated protein kinase kinase kinase</fullName>
        <ecNumber evidence="3">2.7.11.25</ecNumber>
    </recommendedName>
</protein>
<dbReference type="PANTHER" id="PTHR11584">
    <property type="entry name" value="SERINE/THREONINE PROTEIN KINASE"/>
    <property type="match status" value="1"/>
</dbReference>
<dbReference type="EnsemblMetazoa" id="CLYHEMT013414.1">
    <property type="protein sequence ID" value="CLYHEMP013414.1"/>
    <property type="gene ID" value="CLYHEMG013414"/>
</dbReference>
<dbReference type="InterPro" id="IPR043969">
    <property type="entry name" value="MAP3K_PH"/>
</dbReference>
<dbReference type="RefSeq" id="XP_066934988.1">
    <property type="nucleotide sequence ID" value="XM_067078887.1"/>
</dbReference>
<keyword evidence="18" id="KW-1185">Reference proteome</keyword>
<comment type="catalytic activity">
    <reaction evidence="13">
        <text>L-seryl-[protein] + ATP = O-phospho-L-seryl-[protein] + ADP + H(+)</text>
        <dbReference type="Rhea" id="RHEA:17989"/>
        <dbReference type="Rhea" id="RHEA-COMP:9863"/>
        <dbReference type="Rhea" id="RHEA-COMP:11604"/>
        <dbReference type="ChEBI" id="CHEBI:15378"/>
        <dbReference type="ChEBI" id="CHEBI:29999"/>
        <dbReference type="ChEBI" id="CHEBI:30616"/>
        <dbReference type="ChEBI" id="CHEBI:83421"/>
        <dbReference type="ChEBI" id="CHEBI:456216"/>
        <dbReference type="EC" id="2.7.11.25"/>
    </reaction>
</comment>
<evidence type="ECO:0000256" key="8">
    <source>
        <dbReference type="ARBA" id="ARBA00022777"/>
    </source>
</evidence>
<evidence type="ECO:0000256" key="15">
    <source>
        <dbReference type="SAM" id="MobiDB-lite"/>
    </source>
</evidence>
<evidence type="ECO:0000256" key="6">
    <source>
        <dbReference type="ARBA" id="ARBA00022723"/>
    </source>
</evidence>
<organism evidence="17 18">
    <name type="scientific">Clytia hemisphaerica</name>
    <dbReference type="NCBI Taxonomy" id="252671"/>
    <lineage>
        <taxon>Eukaryota</taxon>
        <taxon>Metazoa</taxon>
        <taxon>Cnidaria</taxon>
        <taxon>Hydrozoa</taxon>
        <taxon>Hydroidolina</taxon>
        <taxon>Leptothecata</taxon>
        <taxon>Obeliida</taxon>
        <taxon>Clytiidae</taxon>
        <taxon>Clytia</taxon>
    </lineage>
</organism>
<evidence type="ECO:0000259" key="16">
    <source>
        <dbReference type="PROSITE" id="PS50011"/>
    </source>
</evidence>
<keyword evidence="4" id="KW-0723">Serine/threonine-protein kinase</keyword>
<feature type="region of interest" description="Disordered" evidence="15">
    <location>
        <begin position="957"/>
        <end position="1005"/>
    </location>
</feature>
<dbReference type="InterPro" id="IPR025136">
    <property type="entry name" value="MAP3K_TRAF-bd"/>
</dbReference>
<dbReference type="Pfam" id="PF20309">
    <property type="entry name" value="DRHyd-ASK"/>
    <property type="match status" value="1"/>
</dbReference>
<comment type="cofactor">
    <cofactor evidence="1">
        <name>Mg(2+)</name>
        <dbReference type="ChEBI" id="CHEBI:18420"/>
    </cofactor>
</comment>
<comment type="similarity">
    <text evidence="2">Belongs to the protein kinase superfamily. STE Ser/Thr protein kinase family. MAP kinase kinase kinase subfamily.</text>
</comment>
<reference evidence="17" key="1">
    <citation type="submission" date="2021-01" db="UniProtKB">
        <authorList>
            <consortium name="EnsemblMetazoa"/>
        </authorList>
    </citation>
    <scope>IDENTIFICATION</scope>
</reference>
<dbReference type="SUPFAM" id="SSF47769">
    <property type="entry name" value="SAM/Pointed domain"/>
    <property type="match status" value="1"/>
</dbReference>
<sequence>MKMNHLHENLPGVKPASKCKCRTSLKPIARTLNSRGQGIKSLIQSSFNVAKHTVADKEEKRKMSRTFSELQYLNGDHTVDSEDDENKDMEKHLSQSISLAQFKKLQAKRKIKVVAVFPDCDGTQKALEQLNMVCTKLDIELTTIKFENLDFGEYNVLNMFYNADVCVVDMTVLSEQASLFYHIGVRESTGMKDNVVIVEDDEYTDKKTSVKLAISSLSTFFSYQTNKEGKCVVTSMGNTAKDSCPRTIFSAFLKQLRNVQGTSKAKCKEIFLRDLRKAMQRLKGVPLKEELDKMKKMLSEPALFSSDTILNLLYSYRDIQDYESMIQIVEGVPVDHCEIQNRAIQQVYAFALNRRGSCQDREKALAVVIKLLNDKELNPPDLLCLAGRIYKDKYYASNFTDDKCRDEAIKWYKTSFEIQPSDFSGCNLAIMLVAAGHSFLQSDELQRVCMTLNGLIGRRGHLQDIQQFWIVGRFILISVLARDVSRACLAAERMFLLNPPPWYLRSIIQDLEVIKHKIHACEESHEEESEVSMKHNYWQECIYKAATDCEVDDTRFLVLLQDPGNDFIPSYIVVGSDNKDSVPDSAQTFIRLWHAIPPCGKNHTEKCKKIHSWSFHASDIRGISTFKKDNRCLFLYVHNSDDFQLFFCTPHHRKRFQDLVGSISAPILDNVDGDDVLVDQDALEYEYEIDHQGNRVVLGRGSFGTVYAARNLSTNVTMAVKEIPEKDTSQVQPLHEEIALHREINHKNIVRYIASRSEDGFTKIFMEQVPGGSLSTLIREKWGPLIDNEGAMAFYTQQIVEGVKYLHEQKIVHRDIKGDNVLVNTYNGCCKLTDFGTSKRLAGINPHTKTFAGTMQFMAPEVIDQGQRGYGPPADIWSIGCTVIEMATGKPPFFELEPEAAIFKVGMFKTHPDIPEEASEECVRFLKNCFHPNPAERMSSEKLLLTAFIQLRTKRKKKKDHKLKVQIPPPQRIISDPGPSSPHESSDDSGAQSSNTNSVESPLDYQDKMDIIRSSKKNSTGAGDTLAKPTDVFMRKLSPTPPLKPHASRINSEPLRRVKTMDSPSSGSTESLNSMFFLSQSSHSSIGDEFSQVSQEHERKMLLLTSMKNHKREICDKWMSKTEELSQHFMLTNTCFNYLLEALIEYIEQGSNVVDIKNFIGPIQRDFPGDSRVLNEVQLAFHLVAECISEVIRDHMNVLPHWMFLIDNLIRAAVKRTIDDISKELASTNDETTSVHSGGGGDTTPVLERKAVRFLSRDNSMGMDDKVPYLTNIQTMSDDNMYLLQELSDLQTNFNKLLRSLVLMYKLERKDSTTDTDTVDSSNTLKEEPTGDEELLNWLRNLNVPEPDIAKFCEHYCTYDDVINLFELEDLKDMKISVGPRTRIWTNIRKIRESVNEGPTEEVR</sequence>
<dbReference type="Gene3D" id="3.30.200.20">
    <property type="entry name" value="Phosphorylase Kinase, domain 1"/>
    <property type="match status" value="1"/>
</dbReference>
<keyword evidence="6" id="KW-0479">Metal-binding</keyword>
<dbReference type="Pfam" id="PF13281">
    <property type="entry name" value="MAP3K_TRAF_bd"/>
    <property type="match status" value="1"/>
</dbReference>
<evidence type="ECO:0000256" key="7">
    <source>
        <dbReference type="ARBA" id="ARBA00022741"/>
    </source>
</evidence>
<dbReference type="OrthoDB" id="275301at2759"/>
<keyword evidence="9 14" id="KW-0067">ATP-binding</keyword>
<dbReference type="Proteomes" id="UP000594262">
    <property type="component" value="Unplaced"/>
</dbReference>
<keyword evidence="5" id="KW-0808">Transferase</keyword>
<evidence type="ECO:0000313" key="18">
    <source>
        <dbReference type="Proteomes" id="UP000594262"/>
    </source>
</evidence>
<evidence type="ECO:0000256" key="3">
    <source>
        <dbReference type="ARBA" id="ARBA00012406"/>
    </source>
</evidence>
<dbReference type="InterPro" id="IPR011009">
    <property type="entry name" value="Kinase-like_dom_sf"/>
</dbReference>
<dbReference type="InterPro" id="IPR046872">
    <property type="entry name" value="DRHyd-ASK"/>
</dbReference>
<dbReference type="GO" id="GO:0005524">
    <property type="term" value="F:ATP binding"/>
    <property type="evidence" value="ECO:0007669"/>
    <property type="project" value="UniProtKB-UniRule"/>
</dbReference>
<evidence type="ECO:0000256" key="10">
    <source>
        <dbReference type="ARBA" id="ARBA00022842"/>
    </source>
</evidence>
<dbReference type="Pfam" id="PF19039">
    <property type="entry name" value="ASK_PH"/>
    <property type="match status" value="1"/>
</dbReference>
<dbReference type="PROSITE" id="PS00108">
    <property type="entry name" value="PROTEIN_KINASE_ST"/>
    <property type="match status" value="1"/>
</dbReference>
<dbReference type="Pfam" id="PF20302">
    <property type="entry name" value="HisK-N-like"/>
    <property type="match status" value="1"/>
</dbReference>
<feature type="binding site" evidence="14">
    <location>
        <position position="721"/>
    </location>
    <ligand>
        <name>ATP</name>
        <dbReference type="ChEBI" id="CHEBI:30616"/>
    </ligand>
</feature>
<comment type="catalytic activity">
    <reaction evidence="12">
        <text>L-threonyl-[protein] + ATP = O-phospho-L-threonyl-[protein] + ADP + H(+)</text>
        <dbReference type="Rhea" id="RHEA:46608"/>
        <dbReference type="Rhea" id="RHEA-COMP:11060"/>
        <dbReference type="Rhea" id="RHEA-COMP:11605"/>
        <dbReference type="ChEBI" id="CHEBI:15378"/>
        <dbReference type="ChEBI" id="CHEBI:30013"/>
        <dbReference type="ChEBI" id="CHEBI:30616"/>
        <dbReference type="ChEBI" id="CHEBI:61977"/>
        <dbReference type="ChEBI" id="CHEBI:456216"/>
        <dbReference type="EC" id="2.7.11.25"/>
    </reaction>
</comment>
<dbReference type="InterPro" id="IPR013761">
    <property type="entry name" value="SAM/pointed_sf"/>
</dbReference>
<dbReference type="PANTHER" id="PTHR11584:SF394">
    <property type="entry name" value="APOPTOTIC SIGNAL-REGULATING KINASE 1, ISOFORM C"/>
    <property type="match status" value="1"/>
</dbReference>
<feature type="domain" description="Protein kinase" evidence="16">
    <location>
        <begin position="692"/>
        <end position="949"/>
    </location>
</feature>
<keyword evidence="10" id="KW-0460">Magnesium</keyword>
<evidence type="ECO:0000256" key="14">
    <source>
        <dbReference type="PROSITE-ProRule" id="PRU10141"/>
    </source>
</evidence>
<keyword evidence="7 14" id="KW-0547">Nucleotide-binding</keyword>
<dbReference type="PROSITE" id="PS00107">
    <property type="entry name" value="PROTEIN_KINASE_ATP"/>
    <property type="match status" value="1"/>
</dbReference>
<dbReference type="FunFam" id="3.30.200.20:FF:000067">
    <property type="entry name" value="Mitogen-activated protein kinase kinase kinase 5"/>
    <property type="match status" value="1"/>
</dbReference>
<dbReference type="SUPFAM" id="SSF56112">
    <property type="entry name" value="Protein kinase-like (PK-like)"/>
    <property type="match status" value="1"/>
</dbReference>
<dbReference type="InterPro" id="IPR000719">
    <property type="entry name" value="Prot_kinase_dom"/>
</dbReference>
<evidence type="ECO:0000256" key="2">
    <source>
        <dbReference type="ARBA" id="ARBA00006529"/>
    </source>
</evidence>
<dbReference type="CDD" id="cd06624">
    <property type="entry name" value="STKc_ASK"/>
    <property type="match status" value="1"/>
</dbReference>
<accession>A0A7M5WUR2</accession>
<dbReference type="Gene3D" id="1.10.510.10">
    <property type="entry name" value="Transferase(Phosphotransferase) domain 1"/>
    <property type="match status" value="1"/>
</dbReference>
<dbReference type="EC" id="2.7.11.25" evidence="3"/>
<dbReference type="PROSITE" id="PS50011">
    <property type="entry name" value="PROTEIN_KINASE_DOM"/>
    <property type="match status" value="1"/>
</dbReference>
<evidence type="ECO:0000256" key="12">
    <source>
        <dbReference type="ARBA" id="ARBA00047559"/>
    </source>
</evidence>
<proteinExistence type="inferred from homology"/>
<dbReference type="SMART" id="SM00220">
    <property type="entry name" value="S_TKc"/>
    <property type="match status" value="1"/>
</dbReference>
<dbReference type="InterPro" id="IPR017441">
    <property type="entry name" value="Protein_kinase_ATP_BS"/>
</dbReference>
<evidence type="ECO:0000256" key="4">
    <source>
        <dbReference type="ARBA" id="ARBA00022527"/>
    </source>
</evidence>
<dbReference type="InterPro" id="IPR046873">
    <property type="entry name" value="HisK-N-like"/>
</dbReference>
<keyword evidence="11" id="KW-0175">Coiled coil</keyword>
<name>A0A7M5WUR2_9CNID</name>
<dbReference type="GO" id="GO:0046872">
    <property type="term" value="F:metal ion binding"/>
    <property type="evidence" value="ECO:0007669"/>
    <property type="project" value="UniProtKB-KW"/>
</dbReference>